<dbReference type="InterPro" id="IPR004360">
    <property type="entry name" value="Glyas_Fos-R_dOase_dom"/>
</dbReference>
<dbReference type="InterPro" id="IPR029068">
    <property type="entry name" value="Glyas_Bleomycin-R_OHBP_Dase"/>
</dbReference>
<protein>
    <recommendedName>
        <fullName evidence="1">VOC domain-containing protein</fullName>
    </recommendedName>
</protein>
<proteinExistence type="predicted"/>
<dbReference type="AlphaFoldDB" id="A0A841MY38"/>
<evidence type="ECO:0000313" key="2">
    <source>
        <dbReference type="EMBL" id="MBB6327528.1"/>
    </source>
</evidence>
<evidence type="ECO:0000313" key="3">
    <source>
        <dbReference type="Proteomes" id="UP000588604"/>
    </source>
</evidence>
<dbReference type="Pfam" id="PF00903">
    <property type="entry name" value="Glyoxalase"/>
    <property type="match status" value="1"/>
</dbReference>
<dbReference type="InterPro" id="IPR037523">
    <property type="entry name" value="VOC_core"/>
</dbReference>
<comment type="caution">
    <text evidence="2">The sequence shown here is derived from an EMBL/GenBank/DDBJ whole genome shotgun (WGS) entry which is preliminary data.</text>
</comment>
<organism evidence="2 3">
    <name type="scientific">Algoriphagus iocasae</name>
    <dbReference type="NCBI Taxonomy" id="1836499"/>
    <lineage>
        <taxon>Bacteria</taxon>
        <taxon>Pseudomonadati</taxon>
        <taxon>Bacteroidota</taxon>
        <taxon>Cytophagia</taxon>
        <taxon>Cytophagales</taxon>
        <taxon>Cyclobacteriaceae</taxon>
        <taxon>Algoriphagus</taxon>
    </lineage>
</organism>
<dbReference type="EMBL" id="JACIJO010000003">
    <property type="protein sequence ID" value="MBB6327528.1"/>
    <property type="molecule type" value="Genomic_DNA"/>
</dbReference>
<dbReference type="RefSeq" id="WP_184496351.1">
    <property type="nucleotide sequence ID" value="NZ_JACIJO010000003.1"/>
</dbReference>
<gene>
    <name evidence="2" type="ORF">FHS59_003171</name>
</gene>
<dbReference type="PROSITE" id="PS51819">
    <property type="entry name" value="VOC"/>
    <property type="match status" value="1"/>
</dbReference>
<dbReference type="Proteomes" id="UP000588604">
    <property type="component" value="Unassembled WGS sequence"/>
</dbReference>
<sequence>MKFDNAVPILYAKDVSKSIEYFIKQLKFENKWEWEDPPTFGGVYRDNVEIFFCKEDQGHPGTWLSIVLDDVDEYYELIKDSSAKILSKPESMEWNMREMLVECPDGHIIRFSHNTSIDE</sequence>
<feature type="domain" description="VOC" evidence="1">
    <location>
        <begin position="2"/>
        <end position="114"/>
    </location>
</feature>
<reference evidence="2 3" key="1">
    <citation type="submission" date="2020-08" db="EMBL/GenBank/DDBJ databases">
        <title>Genomic Encyclopedia of Type Strains, Phase IV (KMG-IV): sequencing the most valuable type-strain genomes for metagenomic binning, comparative biology and taxonomic classification.</title>
        <authorList>
            <person name="Goeker M."/>
        </authorList>
    </citation>
    <scope>NUCLEOTIDE SEQUENCE [LARGE SCALE GENOMIC DNA]</scope>
    <source>
        <strain evidence="2 3">DSM 102044</strain>
    </source>
</reference>
<dbReference type="Gene3D" id="3.10.180.10">
    <property type="entry name" value="2,3-Dihydroxybiphenyl 1,2-Dioxygenase, domain 1"/>
    <property type="match status" value="1"/>
</dbReference>
<dbReference type="SUPFAM" id="SSF54593">
    <property type="entry name" value="Glyoxalase/Bleomycin resistance protein/Dihydroxybiphenyl dioxygenase"/>
    <property type="match status" value="1"/>
</dbReference>
<evidence type="ECO:0000259" key="1">
    <source>
        <dbReference type="PROSITE" id="PS51819"/>
    </source>
</evidence>
<name>A0A841MY38_9BACT</name>
<accession>A0A841MY38</accession>
<keyword evidence="3" id="KW-1185">Reference proteome</keyword>